<organism evidence="4 5">
    <name type="scientific">Mumia flava</name>
    <dbReference type="NCBI Taxonomy" id="1348852"/>
    <lineage>
        <taxon>Bacteria</taxon>
        <taxon>Bacillati</taxon>
        <taxon>Actinomycetota</taxon>
        <taxon>Actinomycetes</taxon>
        <taxon>Propionibacteriales</taxon>
        <taxon>Nocardioidaceae</taxon>
        <taxon>Mumia</taxon>
    </lineage>
</organism>
<dbReference type="InterPro" id="IPR006094">
    <property type="entry name" value="Oxid_FAD_bind_N"/>
</dbReference>
<feature type="domain" description="FAD-binding PCMH-type" evidence="3">
    <location>
        <begin position="16"/>
        <end position="185"/>
    </location>
</feature>
<sequence>MSSTGAGAWTNWARTVTSEPTAVVHPRSAAEVAEIVRTAAAQGQRVKPVGAGHSFTAIAQTDGVLLRMDQIAGIQHVDHATGHVRVGAGTRLHDLNPALLAHGLALPNMGDVDPQTMSGATATGTHGTGAKLTGIAGAIAALEIVTGDGTIVEVTSDDKDLFGAARVGLGALGIVTAITFACVPAFLLHAREEPMRLPEVLDGLDALVDDNDHFEFYWFPHTDCALLKRNNRVPEGTVRAPLSKARFLLDDEVLSNGGFEIVNRVGRLRPSWIPRLNAFSGGLLSAREYTDWSHEVFVSPRRVRFREMEYAIPRAHLPEVLRAIDGWVNASGEQISFPIEVRFAAPDDIWLSTGYERENAYVAVHMYHRSDHRRYFEGIEAIFGEHEGRPHWGKMHTLDADALRTRYPRFDDFRAVRDRLDPQRTFTNSYLDRVLG</sequence>
<dbReference type="GO" id="GO:0003885">
    <property type="term" value="F:D-arabinono-1,4-lactone oxidase activity"/>
    <property type="evidence" value="ECO:0007669"/>
    <property type="project" value="InterPro"/>
</dbReference>
<dbReference type="Gene3D" id="3.30.43.10">
    <property type="entry name" value="Uridine Diphospho-n-acetylenolpyruvylglucosamine Reductase, domain 2"/>
    <property type="match status" value="1"/>
</dbReference>
<dbReference type="Proteomes" id="UP000230842">
    <property type="component" value="Unassembled WGS sequence"/>
</dbReference>
<keyword evidence="5" id="KW-1185">Reference proteome</keyword>
<dbReference type="Pfam" id="PF04030">
    <property type="entry name" value="ALO"/>
    <property type="match status" value="1"/>
</dbReference>
<dbReference type="NCBIfam" id="TIGR01679">
    <property type="entry name" value="bact_FAD_ox"/>
    <property type="match status" value="1"/>
</dbReference>
<dbReference type="OrthoDB" id="9800184at2"/>
<keyword evidence="2" id="KW-0812">Transmembrane</keyword>
<dbReference type="GO" id="GO:0016020">
    <property type="term" value="C:membrane"/>
    <property type="evidence" value="ECO:0007669"/>
    <property type="project" value="InterPro"/>
</dbReference>
<reference evidence="4 5" key="1">
    <citation type="submission" date="2017-11" db="EMBL/GenBank/DDBJ databases">
        <title>Genomic Encyclopedia of Archaeal and Bacterial Type Strains, Phase II (KMG-II): From Individual Species to Whole Genera.</title>
        <authorList>
            <person name="Goeker M."/>
        </authorList>
    </citation>
    <scope>NUCLEOTIDE SEQUENCE [LARGE SCALE GENOMIC DNA]</scope>
    <source>
        <strain evidence="4 5">DSM 27763</strain>
    </source>
</reference>
<dbReference type="Gene3D" id="3.30.465.10">
    <property type="match status" value="1"/>
</dbReference>
<feature type="transmembrane region" description="Helical" evidence="2">
    <location>
        <begin position="167"/>
        <end position="188"/>
    </location>
</feature>
<keyword evidence="1" id="KW-0560">Oxidoreductase</keyword>
<dbReference type="Gene3D" id="1.10.45.10">
    <property type="entry name" value="Vanillyl-alcohol Oxidase, Chain A, domain 4"/>
    <property type="match status" value="1"/>
</dbReference>
<evidence type="ECO:0000256" key="2">
    <source>
        <dbReference type="SAM" id="Phobius"/>
    </source>
</evidence>
<dbReference type="InterPro" id="IPR016167">
    <property type="entry name" value="FAD-bd_PCMH_sub1"/>
</dbReference>
<protein>
    <submittedName>
        <fullName evidence="4">FAD-linked oxidoreductase</fullName>
    </submittedName>
</protein>
<dbReference type="InterPro" id="IPR007173">
    <property type="entry name" value="ALO_C"/>
</dbReference>
<keyword evidence="2" id="KW-0472">Membrane</keyword>
<evidence type="ECO:0000313" key="5">
    <source>
        <dbReference type="Proteomes" id="UP000230842"/>
    </source>
</evidence>
<dbReference type="PIRSF" id="PIRSF000136">
    <property type="entry name" value="LGO_GLO"/>
    <property type="match status" value="1"/>
</dbReference>
<evidence type="ECO:0000256" key="1">
    <source>
        <dbReference type="ARBA" id="ARBA00023002"/>
    </source>
</evidence>
<keyword evidence="2" id="KW-1133">Transmembrane helix</keyword>
<dbReference type="GO" id="GO:0080049">
    <property type="term" value="F:L-gulono-1,4-lactone dehydrogenase activity"/>
    <property type="evidence" value="ECO:0007669"/>
    <property type="project" value="TreeGrafter"/>
</dbReference>
<dbReference type="InterPro" id="IPR016166">
    <property type="entry name" value="FAD-bd_PCMH"/>
</dbReference>
<dbReference type="EMBL" id="PGEZ01000001">
    <property type="protein sequence ID" value="PJJ57082.1"/>
    <property type="molecule type" value="Genomic_DNA"/>
</dbReference>
<dbReference type="InterPro" id="IPR036318">
    <property type="entry name" value="FAD-bd_PCMH-like_sf"/>
</dbReference>
<gene>
    <name evidence="4" type="ORF">CLV56_1303</name>
</gene>
<dbReference type="InterPro" id="IPR010031">
    <property type="entry name" value="FAD_lactone_oxidase-like"/>
</dbReference>
<comment type="caution">
    <text evidence="4">The sequence shown here is derived from an EMBL/GenBank/DDBJ whole genome shotgun (WGS) entry which is preliminary data.</text>
</comment>
<dbReference type="RefSeq" id="WP_039340763.1">
    <property type="nucleotide sequence ID" value="NZ_PGEZ01000001.1"/>
</dbReference>
<dbReference type="PANTHER" id="PTHR43762">
    <property type="entry name" value="L-GULONOLACTONE OXIDASE"/>
    <property type="match status" value="1"/>
</dbReference>
<dbReference type="PROSITE" id="PS51387">
    <property type="entry name" value="FAD_PCMH"/>
    <property type="match status" value="1"/>
</dbReference>
<proteinExistence type="predicted"/>
<accession>A0A0B2BTQ1</accession>
<dbReference type="InterPro" id="IPR016171">
    <property type="entry name" value="Vanillyl_alc_oxidase_C-sub2"/>
</dbReference>
<evidence type="ECO:0000313" key="4">
    <source>
        <dbReference type="EMBL" id="PJJ57082.1"/>
    </source>
</evidence>
<dbReference type="GO" id="GO:0071949">
    <property type="term" value="F:FAD binding"/>
    <property type="evidence" value="ECO:0007669"/>
    <property type="project" value="InterPro"/>
</dbReference>
<evidence type="ECO:0000259" key="3">
    <source>
        <dbReference type="PROSITE" id="PS51387"/>
    </source>
</evidence>
<dbReference type="InterPro" id="IPR016169">
    <property type="entry name" value="FAD-bd_PCMH_sub2"/>
</dbReference>
<dbReference type="PANTHER" id="PTHR43762:SF1">
    <property type="entry name" value="D-ARABINONO-1,4-LACTONE OXIDASE"/>
    <property type="match status" value="1"/>
</dbReference>
<dbReference type="Pfam" id="PF01565">
    <property type="entry name" value="FAD_binding_4"/>
    <property type="match status" value="1"/>
</dbReference>
<name>A0A0B2BTQ1_9ACTN</name>
<dbReference type="Gene3D" id="3.30.70.2520">
    <property type="match status" value="1"/>
</dbReference>
<dbReference type="AlphaFoldDB" id="A0A0B2BTQ1"/>
<dbReference type="SUPFAM" id="SSF56176">
    <property type="entry name" value="FAD-binding/transporter-associated domain-like"/>
    <property type="match status" value="1"/>
</dbReference>